<organism evidence="1 2">
    <name type="scientific">Caenorhabditis japonica</name>
    <dbReference type="NCBI Taxonomy" id="281687"/>
    <lineage>
        <taxon>Eukaryota</taxon>
        <taxon>Metazoa</taxon>
        <taxon>Ecdysozoa</taxon>
        <taxon>Nematoda</taxon>
        <taxon>Chromadorea</taxon>
        <taxon>Rhabditida</taxon>
        <taxon>Rhabditina</taxon>
        <taxon>Rhabditomorpha</taxon>
        <taxon>Rhabditoidea</taxon>
        <taxon>Rhabditidae</taxon>
        <taxon>Peloderinae</taxon>
        <taxon>Caenorhabditis</taxon>
    </lineage>
</organism>
<keyword evidence="2" id="KW-1185">Reference proteome</keyword>
<evidence type="ECO:0000313" key="1">
    <source>
        <dbReference type="EnsemblMetazoa" id="CJA43348.1"/>
    </source>
</evidence>
<name>A0A8R1EW17_CAEJA</name>
<dbReference type="AlphaFoldDB" id="A0A8R1EW17"/>
<dbReference type="Proteomes" id="UP000005237">
    <property type="component" value="Unassembled WGS sequence"/>
</dbReference>
<evidence type="ECO:0000313" key="2">
    <source>
        <dbReference type="Proteomes" id="UP000005237"/>
    </source>
</evidence>
<accession>A0A8R1EW17</accession>
<sequence>MPFSCFMGFKWGAQVMGDNAKTDPKRMGRGLDPYMIRYRSTRPVEGAWIVLAWVAVDPRRRGKSTKYPRPTHVPSVFDPFSVHAPTSASYPWERGS</sequence>
<dbReference type="EnsemblMetazoa" id="CJA43348.1">
    <property type="protein sequence ID" value="CJA43348.1"/>
    <property type="gene ID" value="WBGene00219196"/>
</dbReference>
<reference evidence="1" key="2">
    <citation type="submission" date="2022-06" db="UniProtKB">
        <authorList>
            <consortium name="EnsemblMetazoa"/>
        </authorList>
    </citation>
    <scope>IDENTIFICATION</scope>
    <source>
        <strain evidence="1">DF5081</strain>
    </source>
</reference>
<proteinExistence type="predicted"/>
<protein>
    <submittedName>
        <fullName evidence="1">Uncharacterized protein</fullName>
    </submittedName>
</protein>
<reference evidence="2" key="1">
    <citation type="submission" date="2010-08" db="EMBL/GenBank/DDBJ databases">
        <authorList>
            <consortium name="Caenorhabditis japonica Sequencing Consortium"/>
            <person name="Wilson R.K."/>
        </authorList>
    </citation>
    <scope>NUCLEOTIDE SEQUENCE [LARGE SCALE GENOMIC DNA]</scope>
    <source>
        <strain evidence="2">DF5081</strain>
    </source>
</reference>